<dbReference type="PROSITE" id="PS51375">
    <property type="entry name" value="PPR"/>
    <property type="match status" value="2"/>
</dbReference>
<dbReference type="EMBL" id="BQNB010020748">
    <property type="protein sequence ID" value="GJT99217.1"/>
    <property type="molecule type" value="Genomic_DNA"/>
</dbReference>
<evidence type="ECO:0000313" key="6">
    <source>
        <dbReference type="Proteomes" id="UP001151760"/>
    </source>
</evidence>
<gene>
    <name evidence="5" type="ORF">Tco_1094735</name>
</gene>
<dbReference type="Pfam" id="PF13041">
    <property type="entry name" value="PPR_2"/>
    <property type="match status" value="1"/>
</dbReference>
<dbReference type="InterPro" id="IPR002885">
    <property type="entry name" value="PPR_rpt"/>
</dbReference>
<keyword evidence="5" id="KW-0808">Transferase</keyword>
<feature type="domain" description="Reverse transcriptase zinc-binding" evidence="4">
    <location>
        <begin position="850"/>
        <end position="913"/>
    </location>
</feature>
<evidence type="ECO:0000259" key="4">
    <source>
        <dbReference type="Pfam" id="PF13966"/>
    </source>
</evidence>
<dbReference type="Pfam" id="PF13966">
    <property type="entry name" value="zf-RVT"/>
    <property type="match status" value="1"/>
</dbReference>
<evidence type="ECO:0000256" key="1">
    <source>
        <dbReference type="ARBA" id="ARBA00022737"/>
    </source>
</evidence>
<comment type="caution">
    <text evidence="5">The sequence shown here is derived from an EMBL/GenBank/DDBJ whole genome shotgun (WGS) entry which is preliminary data.</text>
</comment>
<evidence type="ECO:0000313" key="5">
    <source>
        <dbReference type="EMBL" id="GJT99217.1"/>
    </source>
</evidence>
<dbReference type="Pfam" id="PF01535">
    <property type="entry name" value="PPR"/>
    <property type="match status" value="2"/>
</dbReference>
<dbReference type="Gene3D" id="1.25.40.10">
    <property type="entry name" value="Tetratricopeptide repeat domain"/>
    <property type="match status" value="3"/>
</dbReference>
<dbReference type="NCBIfam" id="TIGR00756">
    <property type="entry name" value="PPR"/>
    <property type="match status" value="2"/>
</dbReference>
<feature type="region of interest" description="Disordered" evidence="3">
    <location>
        <begin position="1256"/>
        <end position="1284"/>
    </location>
</feature>
<reference evidence="5" key="2">
    <citation type="submission" date="2022-01" db="EMBL/GenBank/DDBJ databases">
        <authorList>
            <person name="Yamashiro T."/>
            <person name="Shiraishi A."/>
            <person name="Satake H."/>
            <person name="Nakayama K."/>
        </authorList>
    </citation>
    <scope>NUCLEOTIDE SEQUENCE</scope>
</reference>
<feature type="repeat" description="PPR" evidence="2">
    <location>
        <begin position="213"/>
        <end position="247"/>
    </location>
</feature>
<keyword evidence="1" id="KW-0677">Repeat</keyword>
<organism evidence="5 6">
    <name type="scientific">Tanacetum coccineum</name>
    <dbReference type="NCBI Taxonomy" id="301880"/>
    <lineage>
        <taxon>Eukaryota</taxon>
        <taxon>Viridiplantae</taxon>
        <taxon>Streptophyta</taxon>
        <taxon>Embryophyta</taxon>
        <taxon>Tracheophyta</taxon>
        <taxon>Spermatophyta</taxon>
        <taxon>Magnoliopsida</taxon>
        <taxon>eudicotyledons</taxon>
        <taxon>Gunneridae</taxon>
        <taxon>Pentapetalae</taxon>
        <taxon>asterids</taxon>
        <taxon>campanulids</taxon>
        <taxon>Asterales</taxon>
        <taxon>Asteraceae</taxon>
        <taxon>Asteroideae</taxon>
        <taxon>Anthemideae</taxon>
        <taxon>Anthemidinae</taxon>
        <taxon>Tanacetum</taxon>
    </lineage>
</organism>
<proteinExistence type="predicted"/>
<reference evidence="5" key="1">
    <citation type="journal article" date="2022" name="Int. J. Mol. Sci.">
        <title>Draft Genome of Tanacetum Coccineum: Genomic Comparison of Closely Related Tanacetum-Family Plants.</title>
        <authorList>
            <person name="Yamashiro T."/>
            <person name="Shiraishi A."/>
            <person name="Nakayama K."/>
            <person name="Satake H."/>
        </authorList>
    </citation>
    <scope>NUCLEOTIDE SEQUENCE</scope>
</reference>
<dbReference type="InterPro" id="IPR026960">
    <property type="entry name" value="RVT-Znf"/>
</dbReference>
<evidence type="ECO:0000256" key="2">
    <source>
        <dbReference type="PROSITE-ProRule" id="PRU00708"/>
    </source>
</evidence>
<evidence type="ECO:0000256" key="3">
    <source>
        <dbReference type="SAM" id="MobiDB-lite"/>
    </source>
</evidence>
<dbReference type="Proteomes" id="UP001151760">
    <property type="component" value="Unassembled WGS sequence"/>
</dbReference>
<dbReference type="PANTHER" id="PTHR24015">
    <property type="entry name" value="OS07G0578800 PROTEIN-RELATED"/>
    <property type="match status" value="1"/>
</dbReference>
<protein>
    <submittedName>
        <fullName evidence="5">RNA-directed DNA polymerase, eukaryota</fullName>
    </submittedName>
</protein>
<dbReference type="InterPro" id="IPR046960">
    <property type="entry name" value="PPR_At4g14850-like_plant"/>
</dbReference>
<sequence length="1327" mass="148028">MNVGFSKFTYGSVLSVCGKTGDLELGRVVHGMIVVSGVGVDVDAFLSNLLVGMYSKCGRVDIARVVFEKCGELDEVSWSSMIAGYVKGGLYDEMLRVLVKMHRCGVGFSSYVLGSVLYACCRSFGDLLIWGKLLHSCSVKLGWDLDVVVGTVLLDISCIAYKDLEYGKQIHAHVCKNNLQSDEYIGSALIDMYSLWGLMTDSIRCFNSTKKQDIVIWTSAIVGHAQNGEYERALVIFCELLKNELKPDEFTVSTVLSACANLGGVRCGEQIQNYSVKSGIVKSSVVVNSLVYMYAKSGDIDSANQAFDLADKSDVVSWSVMICSTAHHGCAKEALTLFDLMIMETLAVTLGLLTFTVSAPVRVMKKLEIRYDGFDISGRKDFQVVLLDLLSDKDNVAALLVEKFVSILLGRSKGRSLNLNLEVVAEAFMSVEDPLVIVCSGYLRRIHGVDTSSHSVNVGTTLEPPSRVNSNLNANPVNICKAEGKMKENSLKEMSESTNGEKGDLQSTFPSESTTEKVNIVNQCAFRPVDQREKTNGRVRVQQQQQNEVAIQNSAHALEHVVFEKVIECMDNIYAIEGGAEHEKKNTKWKVKTLSIGGRLTLLKSVLGASPIYYMSIFKVPKGVLKTMESIRSKFFNGVDSSDRKISWVAWDNVLASKLNGGLGVSSFFVLNRALLLKWVWRFISGDGSLWCKVIQAIYGSKFDLHVTDQPSIWCSILREVKSLKDSGFDFSSHCKKRIGDGSCTSFWYDIWLADAPLCVQFPRLFALELDKEIVVANKMGASSVSASFRRDVRDGAERQQWDDLSSIMNSVVLSSSKDRWTCDLSGDGEFKVKVIRNFIDDLFLPSSDVATRWVKFIPIKVNVFSWRARRDRLPTRVNLSRRGVLLDSHLCPLCNAAMEDVQHVFFRCDVARVVLRKICRWWDLDWQEICSFSDWDAWFLSFRLSSRLKSILEGVFYVAWWRIWRLRNQLVFDASPPNRSTIFDDISKKQTVVATSITEAKYVAAASKACGIPDVECFTFEVMVEKKVNDLDSQFLTFIHGLCINMDSHEFPHVYLVGDEAVHKELVVKMENSFTTASSLEAEHDSGLSFPSKQSTRIHLYQEVPLGSRAGHVMETYWNDGDFCYKTVNGREGTDCLPIATIFEELARMSAWNEISSSMASLILMLQIRSFHLSKFLIYNKAKDASSIRRLCFEKRIQRSGRSLGRSLGAPEDASKQGRSIADIDADNDVTLVDETQERQDDDLMFDTRVLDDDEMPVEAKVDGKDEQSTKPDDSTAGEAVTTASVDDSVVPITIEEITLAQTLIQIKAAKPKVVTTAATTTNSRV</sequence>
<dbReference type="InterPro" id="IPR011990">
    <property type="entry name" value="TPR-like_helical_dom_sf"/>
</dbReference>
<keyword evidence="5" id="KW-0695">RNA-directed DNA polymerase</keyword>
<keyword evidence="6" id="KW-1185">Reference proteome</keyword>
<name>A0ABQ5IIQ6_9ASTR</name>
<accession>A0ABQ5IIQ6</accession>
<dbReference type="PANTHER" id="PTHR24015:SF811">
    <property type="entry name" value="OS01G0959600 PROTEIN"/>
    <property type="match status" value="1"/>
</dbReference>
<dbReference type="GO" id="GO:0003964">
    <property type="term" value="F:RNA-directed DNA polymerase activity"/>
    <property type="evidence" value="ECO:0007669"/>
    <property type="project" value="UniProtKB-KW"/>
</dbReference>
<feature type="compositionally biased region" description="Basic and acidic residues" evidence="3">
    <location>
        <begin position="1259"/>
        <end position="1275"/>
    </location>
</feature>
<keyword evidence="5" id="KW-0548">Nucleotidyltransferase</keyword>
<feature type="repeat" description="PPR" evidence="2">
    <location>
        <begin position="74"/>
        <end position="108"/>
    </location>
</feature>